<dbReference type="KEGG" id="blut:EW640_11945"/>
<dbReference type="RefSeq" id="WP_165884282.1">
    <property type="nucleotide sequence ID" value="NZ_CP035810.1"/>
</dbReference>
<dbReference type="AlphaFoldDB" id="A0A6G8KYL3"/>
<name>A0A6G8KYL3_9MICO</name>
<dbReference type="InterPro" id="IPR001296">
    <property type="entry name" value="Glyco_trans_1"/>
</dbReference>
<proteinExistence type="predicted"/>
<protein>
    <recommendedName>
        <fullName evidence="1">D-inositol 3-phosphate glycosyltransferase</fullName>
    </recommendedName>
</protein>
<accession>A0A6G8KYL3</accession>
<dbReference type="InterPro" id="IPR050194">
    <property type="entry name" value="Glycosyltransferase_grp1"/>
</dbReference>
<dbReference type="Proteomes" id="UP000501518">
    <property type="component" value="Chromosome"/>
</dbReference>
<evidence type="ECO:0000259" key="3">
    <source>
        <dbReference type="Pfam" id="PF00534"/>
    </source>
</evidence>
<dbReference type="SUPFAM" id="SSF53335">
    <property type="entry name" value="S-adenosyl-L-methionine-dependent methyltransferases"/>
    <property type="match status" value="1"/>
</dbReference>
<keyword evidence="2 4" id="KW-0808">Transferase</keyword>
<reference evidence="4 5" key="1">
    <citation type="submission" date="2019-02" db="EMBL/GenBank/DDBJ databases">
        <title>Complete Genome Sequence and Methylome Analysis of Brevibacterium luteolum NEB1784.</title>
        <authorList>
            <person name="Fomenkov A."/>
            <person name="Roberts R.J."/>
        </authorList>
    </citation>
    <scope>NUCLEOTIDE SEQUENCE [LARGE SCALE GENOMIC DNA]</scope>
    <source>
        <strain evidence="4 5">NEB1784</strain>
    </source>
</reference>
<dbReference type="EMBL" id="CP035810">
    <property type="protein sequence ID" value="QIN29904.1"/>
    <property type="molecule type" value="Genomic_DNA"/>
</dbReference>
<dbReference type="PANTHER" id="PTHR45947:SF3">
    <property type="entry name" value="SULFOQUINOVOSYL TRANSFERASE SQD2"/>
    <property type="match status" value="1"/>
</dbReference>
<dbReference type="CDD" id="cd02440">
    <property type="entry name" value="AdoMet_MTases"/>
    <property type="match status" value="1"/>
</dbReference>
<dbReference type="GO" id="GO:0016757">
    <property type="term" value="F:glycosyltransferase activity"/>
    <property type="evidence" value="ECO:0007669"/>
    <property type="project" value="InterPro"/>
</dbReference>
<dbReference type="SUPFAM" id="SSF53756">
    <property type="entry name" value="UDP-Glycosyltransferase/glycogen phosphorylase"/>
    <property type="match status" value="1"/>
</dbReference>
<evidence type="ECO:0000256" key="1">
    <source>
        <dbReference type="ARBA" id="ARBA00021292"/>
    </source>
</evidence>
<dbReference type="Gene3D" id="3.40.50.150">
    <property type="entry name" value="Vaccinia Virus protein VP39"/>
    <property type="match status" value="1"/>
</dbReference>
<gene>
    <name evidence="4" type="ORF">EW640_11945</name>
</gene>
<feature type="domain" description="Glycosyl transferase family 1" evidence="3">
    <location>
        <begin position="155"/>
        <end position="307"/>
    </location>
</feature>
<organism evidence="4 5">
    <name type="scientific">Brevibacterium luteolum</name>
    <dbReference type="NCBI Taxonomy" id="199591"/>
    <lineage>
        <taxon>Bacteria</taxon>
        <taxon>Bacillati</taxon>
        <taxon>Actinomycetota</taxon>
        <taxon>Actinomycetes</taxon>
        <taxon>Micrococcales</taxon>
        <taxon>Brevibacteriaceae</taxon>
        <taxon>Brevibacterium</taxon>
    </lineage>
</organism>
<evidence type="ECO:0000313" key="4">
    <source>
        <dbReference type="EMBL" id="QIN29904.1"/>
    </source>
</evidence>
<evidence type="ECO:0000256" key="2">
    <source>
        <dbReference type="ARBA" id="ARBA00022679"/>
    </source>
</evidence>
<dbReference type="PANTHER" id="PTHR45947">
    <property type="entry name" value="SULFOQUINOVOSYL TRANSFERASE SQD2"/>
    <property type="match status" value="1"/>
</dbReference>
<evidence type="ECO:0000313" key="5">
    <source>
        <dbReference type="Proteomes" id="UP000501518"/>
    </source>
</evidence>
<dbReference type="Gene3D" id="3.40.50.2000">
    <property type="entry name" value="Glycogen Phosphorylase B"/>
    <property type="match status" value="1"/>
</dbReference>
<dbReference type="Pfam" id="PF00534">
    <property type="entry name" value="Glycos_transf_1"/>
    <property type="match status" value="1"/>
</dbReference>
<sequence length="645" mass="67646">MSSRPVHLLEPALGRASGGARYNRAVTDAAAGRLRLHSVPGSWPDPSAADEARVHDLLAELDGPVVLDGLLGCALRTPPVCAGPLLQLVHLPRGRGGGEALVRERACLQAADGIIVTSQHAAADIAGLYRLRAAVARPGTERRPLTVPETAGTRLLCLASVEERKNQLLLAEALTTVQAAMPDAGISCVFAGPITEPDYAEQLRQTLTRLPAGSWKITGELDKHGVDAALAAADLLLLPSVHETFGMVITEAAAAGIPAFVTAGTGAQEALQAGRSLPPEPGAWAEALMAWLGDEHDRTQLREQAQRTRKDLPGWEETAAALLAAVDAVARTADEAAAGPSSPEHGDWLDMRIAYDNTARTASLPLVDAALEAVAGHRETTPAAPAAPTATTAPAVPAAEDRRLRICDIGAGTGNSALWFDSAFGERGITERTWLLIDDDPDALTQAAARIGATLDRRAETRRAPIAELPRILDDSQPVDLITGSAVLDVLRPADAAALVDTLAATGAPGLFLLTITGDWHLNPVHPADRQIAGAFAAHQQREGRLGAAAASHLQDAAEAAGMRVQSTASPWQLSAREDHVFLTRFLTDRVTAASEQDPGSAALFSAWLGERLADETLTVTVDHRDLLILPTTPGDLPTTPGEGR</sequence>
<dbReference type="InterPro" id="IPR029063">
    <property type="entry name" value="SAM-dependent_MTases_sf"/>
</dbReference>